<sequence>MEEEDRRAGGGEQRRRLGLPPVRVGDALSRGRTSVQSEARVGHFSTVWLAWDTLHSRAALHRGGDDEITILKQIADGDPEDAKCVGEAARPFQALRPGITSVWDPARMVKEICRHVLVGLDYLHRQLNIIHTDLKPENILLVSTIDPARDATRTGAPLILPTSPTAPRPPFACALMSAAEIAGTNGDLTKNPKKKNSAEGETCCSYSKRGEHFGPRWDEVRSGKDDAGTAGNDGAAGLSRTTKEREVRAQEREQKCEEEIGHGSDLRCKLFTSDIQTRQYRCPEVLLCSKYSTPADLWSFACICFELATGDDHLALVMELLGMIARKPLSPFLSLITDCDAWFFFRLHGRPLLPRVFNRYGELRHIRRLRFLAAEQGAHREVRILTSRTLAPWQTSFLPILDFVPEKRPTAAQLLLHPWLNVPTPPLPNREGEESKGRPCGGAGEHRHWRPSEASSTEGCCAAAAVTTTSANSSR</sequence>
<feature type="compositionally biased region" description="Basic and acidic residues" evidence="9">
    <location>
        <begin position="215"/>
        <end position="227"/>
    </location>
</feature>
<comment type="catalytic activity">
    <reaction evidence="7">
        <text>L-threonyl-[protein] + ATP = O-phospho-L-threonyl-[protein] + ADP + H(+)</text>
        <dbReference type="Rhea" id="RHEA:46608"/>
        <dbReference type="Rhea" id="RHEA-COMP:11060"/>
        <dbReference type="Rhea" id="RHEA-COMP:11605"/>
        <dbReference type="ChEBI" id="CHEBI:15378"/>
        <dbReference type="ChEBI" id="CHEBI:30013"/>
        <dbReference type="ChEBI" id="CHEBI:30616"/>
        <dbReference type="ChEBI" id="CHEBI:61977"/>
        <dbReference type="ChEBI" id="CHEBI:456216"/>
        <dbReference type="EC" id="2.7.11.1"/>
    </reaction>
</comment>
<feature type="compositionally biased region" description="Basic and acidic residues" evidence="9">
    <location>
        <begin position="1"/>
        <end position="15"/>
    </location>
</feature>
<gene>
    <name evidence="11" type="ORF">SI7747_UN015877</name>
</gene>
<evidence type="ECO:0000256" key="7">
    <source>
        <dbReference type="ARBA" id="ARBA00047899"/>
    </source>
</evidence>
<keyword evidence="12" id="KW-1185">Reference proteome</keyword>
<dbReference type="PANTHER" id="PTHR47634:SF9">
    <property type="entry name" value="PROTEIN KINASE DOMAIN-CONTAINING PROTEIN-RELATED"/>
    <property type="match status" value="1"/>
</dbReference>
<protein>
    <recommendedName>
        <fullName evidence="1">non-specific serine/threonine protein kinase</fullName>
        <ecNumber evidence="1">2.7.11.1</ecNumber>
    </recommendedName>
</protein>
<evidence type="ECO:0000256" key="6">
    <source>
        <dbReference type="ARBA" id="ARBA00022840"/>
    </source>
</evidence>
<keyword evidence="6" id="KW-0067">ATP-binding</keyword>
<keyword evidence="5" id="KW-0418">Kinase</keyword>
<dbReference type="InterPro" id="IPR051334">
    <property type="entry name" value="SRPK"/>
</dbReference>
<dbReference type="PROSITE" id="PS50011">
    <property type="entry name" value="PROTEIN_KINASE_DOM"/>
    <property type="match status" value="1"/>
</dbReference>
<name>A0ABN7E7R7_SPIIN</name>
<accession>A0ABN7E7R7</accession>
<dbReference type="SUPFAM" id="SSF56112">
    <property type="entry name" value="Protein kinase-like (PK-like)"/>
    <property type="match status" value="1"/>
</dbReference>
<keyword evidence="3" id="KW-0808">Transferase</keyword>
<evidence type="ECO:0000256" key="1">
    <source>
        <dbReference type="ARBA" id="ARBA00012513"/>
    </source>
</evidence>
<keyword evidence="4" id="KW-0547">Nucleotide-binding</keyword>
<keyword evidence="2" id="KW-0723">Serine/threonine-protein kinase</keyword>
<proteinExistence type="predicted"/>
<evidence type="ECO:0000313" key="12">
    <source>
        <dbReference type="Proteomes" id="UP001189122"/>
    </source>
</evidence>
<dbReference type="InterPro" id="IPR008271">
    <property type="entry name" value="Ser/Thr_kinase_AS"/>
</dbReference>
<feature type="domain" description="Protein kinase" evidence="10">
    <location>
        <begin position="1"/>
        <end position="420"/>
    </location>
</feature>
<dbReference type="InterPro" id="IPR011009">
    <property type="entry name" value="Kinase-like_dom_sf"/>
</dbReference>
<feature type="region of interest" description="Disordered" evidence="9">
    <location>
        <begin position="215"/>
        <end position="252"/>
    </location>
</feature>
<evidence type="ECO:0000256" key="5">
    <source>
        <dbReference type="ARBA" id="ARBA00022777"/>
    </source>
</evidence>
<evidence type="ECO:0000256" key="2">
    <source>
        <dbReference type="ARBA" id="ARBA00022527"/>
    </source>
</evidence>
<dbReference type="EMBL" id="CACRZD030000030">
    <property type="protein sequence ID" value="CAA6673906.1"/>
    <property type="molecule type" value="Genomic_DNA"/>
</dbReference>
<evidence type="ECO:0000259" key="10">
    <source>
        <dbReference type="PROSITE" id="PS50011"/>
    </source>
</evidence>
<evidence type="ECO:0000256" key="4">
    <source>
        <dbReference type="ARBA" id="ARBA00022741"/>
    </source>
</evidence>
<reference evidence="12" key="1">
    <citation type="journal article" date="2020" name="Sci. Rep.">
        <title>Chromosome-scale genome assembly for the duckweed Spirodela intermedia, integrating cytogenetic maps, PacBio and Oxford Nanopore libraries.</title>
        <authorList>
            <person name="Hoang P.T.N."/>
            <person name="Fiebig A."/>
            <person name="Novak P."/>
            <person name="Macas J."/>
            <person name="Cao H.X."/>
            <person name="Stepanenko A."/>
            <person name="Chen G."/>
            <person name="Borisjuk N."/>
            <person name="Scholz U."/>
            <person name="Schubert I."/>
        </authorList>
    </citation>
    <scope>NUCLEOTIDE SEQUENCE [LARGE SCALE GENOMIC DNA]</scope>
</reference>
<dbReference type="InterPro" id="IPR000719">
    <property type="entry name" value="Prot_kinase_dom"/>
</dbReference>
<dbReference type="Pfam" id="PF00069">
    <property type="entry name" value="Pkinase"/>
    <property type="match status" value="1"/>
</dbReference>
<dbReference type="EC" id="2.7.11.1" evidence="1"/>
<dbReference type="Proteomes" id="UP001189122">
    <property type="component" value="Unassembled WGS sequence"/>
</dbReference>
<feature type="region of interest" description="Disordered" evidence="9">
    <location>
        <begin position="425"/>
        <end position="460"/>
    </location>
</feature>
<evidence type="ECO:0000256" key="8">
    <source>
        <dbReference type="ARBA" id="ARBA00048679"/>
    </source>
</evidence>
<comment type="caution">
    <text evidence="11">The sequence shown here is derived from an EMBL/GenBank/DDBJ whole genome shotgun (WGS) entry which is preliminary data.</text>
</comment>
<dbReference type="PROSITE" id="PS00108">
    <property type="entry name" value="PROTEIN_KINASE_ST"/>
    <property type="match status" value="1"/>
</dbReference>
<dbReference type="Gene3D" id="1.10.510.10">
    <property type="entry name" value="Transferase(Phosphotransferase) domain 1"/>
    <property type="match status" value="1"/>
</dbReference>
<organism evidence="11 12">
    <name type="scientific">Spirodela intermedia</name>
    <name type="common">Intermediate duckweed</name>
    <dbReference type="NCBI Taxonomy" id="51605"/>
    <lineage>
        <taxon>Eukaryota</taxon>
        <taxon>Viridiplantae</taxon>
        <taxon>Streptophyta</taxon>
        <taxon>Embryophyta</taxon>
        <taxon>Tracheophyta</taxon>
        <taxon>Spermatophyta</taxon>
        <taxon>Magnoliopsida</taxon>
        <taxon>Liliopsida</taxon>
        <taxon>Araceae</taxon>
        <taxon>Lemnoideae</taxon>
        <taxon>Spirodela</taxon>
    </lineage>
</organism>
<evidence type="ECO:0000313" key="11">
    <source>
        <dbReference type="EMBL" id="CAA6673906.1"/>
    </source>
</evidence>
<feature type="compositionally biased region" description="Basic and acidic residues" evidence="9">
    <location>
        <begin position="241"/>
        <end position="252"/>
    </location>
</feature>
<evidence type="ECO:0000256" key="3">
    <source>
        <dbReference type="ARBA" id="ARBA00022679"/>
    </source>
</evidence>
<feature type="region of interest" description="Disordered" evidence="9">
    <location>
        <begin position="1"/>
        <end position="31"/>
    </location>
</feature>
<feature type="compositionally biased region" description="Low complexity" evidence="9">
    <location>
        <begin position="228"/>
        <end position="237"/>
    </location>
</feature>
<comment type="catalytic activity">
    <reaction evidence="8">
        <text>L-seryl-[protein] + ATP = O-phospho-L-seryl-[protein] + ADP + H(+)</text>
        <dbReference type="Rhea" id="RHEA:17989"/>
        <dbReference type="Rhea" id="RHEA-COMP:9863"/>
        <dbReference type="Rhea" id="RHEA-COMP:11604"/>
        <dbReference type="ChEBI" id="CHEBI:15378"/>
        <dbReference type="ChEBI" id="CHEBI:29999"/>
        <dbReference type="ChEBI" id="CHEBI:30616"/>
        <dbReference type="ChEBI" id="CHEBI:83421"/>
        <dbReference type="ChEBI" id="CHEBI:456216"/>
        <dbReference type="EC" id="2.7.11.1"/>
    </reaction>
</comment>
<dbReference type="PANTHER" id="PTHR47634">
    <property type="entry name" value="PROTEIN KINASE DOMAIN-CONTAINING PROTEIN-RELATED"/>
    <property type="match status" value="1"/>
</dbReference>
<evidence type="ECO:0000256" key="9">
    <source>
        <dbReference type="SAM" id="MobiDB-lite"/>
    </source>
</evidence>
<dbReference type="SMART" id="SM00220">
    <property type="entry name" value="S_TKc"/>
    <property type="match status" value="1"/>
</dbReference>